<evidence type="ECO:0000313" key="2">
    <source>
        <dbReference type="Proteomes" id="UP000039865"/>
    </source>
</evidence>
<dbReference type="InParanoid" id="A0A078AQ86"/>
<name>A0A078AQ86_STYLE</name>
<sequence length="303" mass="34412">MSRQNGGAIYCKNCQMKQFELNRFTNIMAQNGGAIYIDNSVIDTIEFIDNELSYSIGVEKGGFIYINDTYQTEGQLGVVIRSQNIEVMNFEWLGGQFGSLLYFESNRSLDFLLQNAQLLRNDDQSYEEGFVLFSNQNRQIEPEQGVTQQMKTSQNLNLNFTMKNVNSPGYGVIKQGGVVKVKNKIDNFFIQIIDSQIEALYTLLDDKMINTNGTGIFCHTYYSIHVLIENSSISSVANNNGAGGFMYLEASIVNVNIKASQFEWITSRLEGGFAMIVSQIEKWNSGILRYTKFQRYNRGLQLF</sequence>
<accession>A0A078AQ86</accession>
<dbReference type="AlphaFoldDB" id="A0A078AQ86"/>
<keyword evidence="2" id="KW-1185">Reference proteome</keyword>
<evidence type="ECO:0000313" key="1">
    <source>
        <dbReference type="EMBL" id="CDW84560.1"/>
    </source>
</evidence>
<protein>
    <submittedName>
        <fullName evidence="1">Uncharacterized protein</fullName>
    </submittedName>
</protein>
<dbReference type="Proteomes" id="UP000039865">
    <property type="component" value="Unassembled WGS sequence"/>
</dbReference>
<dbReference type="EMBL" id="CCKQ01012928">
    <property type="protein sequence ID" value="CDW84560.1"/>
    <property type="molecule type" value="Genomic_DNA"/>
</dbReference>
<organism evidence="1 2">
    <name type="scientific">Stylonychia lemnae</name>
    <name type="common">Ciliate</name>
    <dbReference type="NCBI Taxonomy" id="5949"/>
    <lineage>
        <taxon>Eukaryota</taxon>
        <taxon>Sar</taxon>
        <taxon>Alveolata</taxon>
        <taxon>Ciliophora</taxon>
        <taxon>Intramacronucleata</taxon>
        <taxon>Spirotrichea</taxon>
        <taxon>Stichotrichia</taxon>
        <taxon>Sporadotrichida</taxon>
        <taxon>Oxytrichidae</taxon>
        <taxon>Stylonychinae</taxon>
        <taxon>Stylonychia</taxon>
    </lineage>
</organism>
<proteinExistence type="predicted"/>
<gene>
    <name evidence="1" type="primary">Contig2140.g2300</name>
    <name evidence="1" type="ORF">STYLEM_13625</name>
</gene>
<reference evidence="1 2" key="1">
    <citation type="submission" date="2014-06" db="EMBL/GenBank/DDBJ databases">
        <authorList>
            <person name="Swart Estienne"/>
        </authorList>
    </citation>
    <scope>NUCLEOTIDE SEQUENCE [LARGE SCALE GENOMIC DNA]</scope>
    <source>
        <strain evidence="1 2">130c</strain>
    </source>
</reference>